<dbReference type="Pfam" id="PF00590">
    <property type="entry name" value="TP_methylase"/>
    <property type="match status" value="1"/>
</dbReference>
<dbReference type="CDD" id="cd11644">
    <property type="entry name" value="Precorrin-6Y-MT"/>
    <property type="match status" value="1"/>
</dbReference>
<dbReference type="InterPro" id="IPR035996">
    <property type="entry name" value="4pyrrol_Methylase_sf"/>
</dbReference>
<dbReference type="EMBL" id="LKCM01000162">
    <property type="protein sequence ID" value="KPQ43292.1"/>
    <property type="molecule type" value="Genomic_DNA"/>
</dbReference>
<dbReference type="AlphaFoldDB" id="A0A0P8CJY1"/>
<dbReference type="GO" id="GO:0032259">
    <property type="term" value="P:methylation"/>
    <property type="evidence" value="ECO:0007669"/>
    <property type="project" value="UniProtKB-KW"/>
</dbReference>
<dbReference type="SUPFAM" id="SSF53790">
    <property type="entry name" value="Tetrapyrrole methylase"/>
    <property type="match status" value="1"/>
</dbReference>
<keyword evidence="3 7" id="KW-0489">Methyltransferase</keyword>
<protein>
    <submittedName>
        <fullName evidence="7">Precorrin-6Y C5,15-methyltransferase (Decarboxylating)</fullName>
        <ecNumber evidence="7">2.1.1.132</ecNumber>
    </submittedName>
</protein>
<evidence type="ECO:0000256" key="3">
    <source>
        <dbReference type="ARBA" id="ARBA00022603"/>
    </source>
</evidence>
<dbReference type="NCBIfam" id="NF004461">
    <property type="entry name" value="PRK05787.2-4"/>
    <property type="match status" value="1"/>
</dbReference>
<dbReference type="InterPro" id="IPR014777">
    <property type="entry name" value="4pyrrole_Mease_sub1"/>
</dbReference>
<dbReference type="GO" id="GO:0008276">
    <property type="term" value="F:protein methyltransferase activity"/>
    <property type="evidence" value="ECO:0007669"/>
    <property type="project" value="InterPro"/>
</dbReference>
<organism evidence="7 8">
    <name type="scientific">Candidatus Methanoperedens nitratireducens</name>
    <dbReference type="NCBI Taxonomy" id="1392998"/>
    <lineage>
        <taxon>Archaea</taxon>
        <taxon>Methanobacteriati</taxon>
        <taxon>Methanobacteriota</taxon>
        <taxon>Stenosarchaea group</taxon>
        <taxon>Methanomicrobia</taxon>
        <taxon>Methanosarcinales</taxon>
        <taxon>ANME-2 cluster</taxon>
        <taxon>Candidatus Methanoperedentaceae</taxon>
        <taxon>Candidatus Methanoperedens</taxon>
    </lineage>
</organism>
<evidence type="ECO:0000256" key="4">
    <source>
        <dbReference type="ARBA" id="ARBA00022679"/>
    </source>
</evidence>
<accession>A0A0P8CJY1</accession>
<keyword evidence="2" id="KW-0169">Cobalamin biosynthesis</keyword>
<dbReference type="GO" id="GO:0009236">
    <property type="term" value="P:cobalamin biosynthetic process"/>
    <property type="evidence" value="ECO:0007669"/>
    <property type="project" value="UniProtKB-UniPathway"/>
</dbReference>
<dbReference type="InterPro" id="IPR012818">
    <property type="entry name" value="CbiE"/>
</dbReference>
<dbReference type="GO" id="GO:0046025">
    <property type="term" value="F:precorrin-6Y C5,15-methyltransferase (decarboxylating) activity"/>
    <property type="evidence" value="ECO:0007669"/>
    <property type="project" value="UniProtKB-EC"/>
</dbReference>
<evidence type="ECO:0000256" key="5">
    <source>
        <dbReference type="ARBA" id="ARBA00022691"/>
    </source>
</evidence>
<reference evidence="7 8" key="1">
    <citation type="submission" date="2015-09" db="EMBL/GenBank/DDBJ databases">
        <title>A metagenomics-based metabolic model of nitrate-dependent anaerobic oxidation of methane by Methanoperedens-like archaea.</title>
        <authorList>
            <person name="Arshad A."/>
            <person name="Speth D.R."/>
            <person name="De Graaf R.M."/>
            <person name="Op Den Camp H.J."/>
            <person name="Jetten M.S."/>
            <person name="Welte C.U."/>
        </authorList>
    </citation>
    <scope>NUCLEOTIDE SEQUENCE [LARGE SCALE GENOMIC DNA]</scope>
</reference>
<dbReference type="NCBIfam" id="TIGR02467">
    <property type="entry name" value="CbiE"/>
    <property type="match status" value="1"/>
</dbReference>
<dbReference type="EC" id="2.1.1.132" evidence="7"/>
<dbReference type="Gene3D" id="3.30.950.10">
    <property type="entry name" value="Methyltransferase, Cobalt-precorrin-4 Transmethylase, Domain 2"/>
    <property type="match status" value="1"/>
</dbReference>
<feature type="domain" description="Tetrapyrrole methylase" evidence="6">
    <location>
        <begin position="2"/>
        <end position="176"/>
    </location>
</feature>
<keyword evidence="4 7" id="KW-0808">Transferase</keyword>
<dbReference type="PATRIC" id="fig|1719120.3.peg.2350"/>
<gene>
    <name evidence="7" type="ORF">MPEBLZ_02148</name>
</gene>
<evidence type="ECO:0000313" key="7">
    <source>
        <dbReference type="EMBL" id="KPQ43292.1"/>
    </source>
</evidence>
<dbReference type="InterPro" id="IPR014776">
    <property type="entry name" value="4pyrrole_Mease_sub2"/>
</dbReference>
<evidence type="ECO:0000313" key="8">
    <source>
        <dbReference type="Proteomes" id="UP000050360"/>
    </source>
</evidence>
<dbReference type="InterPro" id="IPR000878">
    <property type="entry name" value="4pyrrol_Mease"/>
</dbReference>
<evidence type="ECO:0000256" key="2">
    <source>
        <dbReference type="ARBA" id="ARBA00022573"/>
    </source>
</evidence>
<dbReference type="Proteomes" id="UP000050360">
    <property type="component" value="Unassembled WGS sequence"/>
</dbReference>
<sequence>MKIIGVGAGPGLLTEEAIKAIENANIIFGSKRAIELAKEHIKCKANILTDYTLQNLPENAVILSTGDPMLSGLGKYAKLEDEIIPGISSMQIACARLRLEIDNIAIITAHSRDIGIVKERILADLRNGKNIFLLPDSSFGVKEIAGFLKNEGFSKKISVCEKLGYPDERIVTGTTDKPPVAGSDMYCVIITDF</sequence>
<dbReference type="UniPathway" id="UPA00148"/>
<evidence type="ECO:0000256" key="1">
    <source>
        <dbReference type="ARBA" id="ARBA00004953"/>
    </source>
</evidence>
<dbReference type="InterPro" id="IPR050714">
    <property type="entry name" value="Cobalamin_biosynth_MTase"/>
</dbReference>
<proteinExistence type="predicted"/>
<comment type="pathway">
    <text evidence="1">Cofactor biosynthesis; adenosylcobalamin biosynthesis.</text>
</comment>
<name>A0A0P8CJY1_9EURY</name>
<evidence type="ECO:0000259" key="6">
    <source>
        <dbReference type="Pfam" id="PF00590"/>
    </source>
</evidence>
<dbReference type="Gene3D" id="3.40.1010.10">
    <property type="entry name" value="Cobalt-precorrin-4 Transmethylase, Domain 1"/>
    <property type="match status" value="1"/>
</dbReference>
<keyword evidence="5" id="KW-0949">S-adenosyl-L-methionine</keyword>
<comment type="caution">
    <text evidence="7">The sequence shown here is derived from an EMBL/GenBank/DDBJ whole genome shotgun (WGS) entry which is preliminary data.</text>
</comment>
<dbReference type="PANTHER" id="PTHR43182">
    <property type="entry name" value="COBALT-PRECORRIN-6B C(15)-METHYLTRANSFERASE (DECARBOXYLATING)"/>
    <property type="match status" value="1"/>
</dbReference>
<dbReference type="PANTHER" id="PTHR43182:SF1">
    <property type="entry name" value="COBALT-PRECORRIN-7 C(5)-METHYLTRANSFERASE"/>
    <property type="match status" value="1"/>
</dbReference>